<evidence type="ECO:0000313" key="2">
    <source>
        <dbReference type="Proteomes" id="UP000246121"/>
    </source>
</evidence>
<comment type="caution">
    <text evidence="1">The sequence shown here is derived from an EMBL/GenBank/DDBJ whole genome shotgun (WGS) entry which is preliminary data.</text>
</comment>
<dbReference type="Gene3D" id="1.10.246.140">
    <property type="match status" value="1"/>
</dbReference>
<dbReference type="GO" id="GO:0000124">
    <property type="term" value="C:SAGA complex"/>
    <property type="evidence" value="ECO:0007669"/>
    <property type="project" value="InterPro"/>
</dbReference>
<dbReference type="VEuPathDB" id="TriTrypDB:TcYC6_0045360"/>
<dbReference type="Proteomes" id="UP000246121">
    <property type="component" value="Unassembled WGS sequence"/>
</dbReference>
<dbReference type="VEuPathDB" id="TriTrypDB:TcG_06637"/>
<proteinExistence type="predicted"/>
<sequence length="107" mass="12198">MKHTECKAEEGPVSSGARIYEEMSNVQKQLLRDYLSCRLGTASNWRKAVSQRVEEVVRRRAQSGESLDAHDVVGEVLPFSRSIIPSEVREGLFRQISDALHLRDERD</sequence>
<name>A0A2V2VB49_TRYCR</name>
<accession>A0A2V2VB49</accession>
<dbReference type="EMBL" id="PRFA01000030">
    <property type="protein sequence ID" value="PWU93589.1"/>
    <property type="molecule type" value="Genomic_DNA"/>
</dbReference>
<dbReference type="GO" id="GO:0005643">
    <property type="term" value="C:nuclear pore"/>
    <property type="evidence" value="ECO:0007669"/>
    <property type="project" value="InterPro"/>
</dbReference>
<evidence type="ECO:0000313" key="1">
    <source>
        <dbReference type="EMBL" id="PWU93589.1"/>
    </source>
</evidence>
<organism evidence="1 2">
    <name type="scientific">Trypanosoma cruzi</name>
    <dbReference type="NCBI Taxonomy" id="5693"/>
    <lineage>
        <taxon>Eukaryota</taxon>
        <taxon>Discoba</taxon>
        <taxon>Euglenozoa</taxon>
        <taxon>Kinetoplastea</taxon>
        <taxon>Metakinetoplastina</taxon>
        <taxon>Trypanosomatida</taxon>
        <taxon>Trypanosomatidae</taxon>
        <taxon>Trypanosoma</taxon>
        <taxon>Schizotrypanum</taxon>
    </lineage>
</organism>
<dbReference type="VEuPathDB" id="TriTrypDB:TcCLB.508173.90"/>
<dbReference type="GO" id="GO:0006406">
    <property type="term" value="P:mRNA export from nucleus"/>
    <property type="evidence" value="ECO:0007669"/>
    <property type="project" value="InterPro"/>
</dbReference>
<gene>
    <name evidence="1" type="ORF">C4B63_30g284</name>
</gene>
<evidence type="ECO:0008006" key="3">
    <source>
        <dbReference type="Google" id="ProtNLM"/>
    </source>
</evidence>
<dbReference type="VEuPathDB" id="TriTrypDB:TcCL_NonESM05551"/>
<dbReference type="InterPro" id="IPR018783">
    <property type="entry name" value="TF_ENY2"/>
</dbReference>
<dbReference type="VEuPathDB" id="TriTrypDB:C4B63_30g284"/>
<dbReference type="VEuPathDB" id="TriTrypDB:BCY84_16378"/>
<protein>
    <recommendedName>
        <fullName evidence="3">Enhancer of yellow 2 transcription factor homolog</fullName>
    </recommendedName>
</protein>
<dbReference type="VEuPathDB" id="TriTrypDB:TcBrA4_0087500"/>
<reference evidence="1 2" key="1">
    <citation type="journal article" date="2018" name="Microb. Genom.">
        <title>Expanding an expanded genome: long-read sequencing of Trypanosoma cruzi.</title>
        <authorList>
            <person name="Berna L."/>
            <person name="Rodriguez M."/>
            <person name="Chiribao M.L."/>
            <person name="Parodi-Talice A."/>
            <person name="Pita S."/>
            <person name="Rijo G."/>
            <person name="Alvarez-Valin F."/>
            <person name="Robello C."/>
        </authorList>
    </citation>
    <scope>NUCLEOTIDE SEQUENCE [LARGE SCALE GENOMIC DNA]</scope>
    <source>
        <strain evidence="1 2">Dm28c</strain>
    </source>
</reference>
<dbReference type="GO" id="GO:0003713">
    <property type="term" value="F:transcription coactivator activity"/>
    <property type="evidence" value="ECO:0007669"/>
    <property type="project" value="InterPro"/>
</dbReference>
<dbReference type="AlphaFoldDB" id="A0A2V2VB49"/>
<dbReference type="InterPro" id="IPR038212">
    <property type="entry name" value="TF_EnY2_sf"/>
</dbReference>
<dbReference type="Pfam" id="PF10163">
    <property type="entry name" value="EnY2"/>
    <property type="match status" value="1"/>
</dbReference>